<proteinExistence type="predicted"/>
<dbReference type="AlphaFoldDB" id="A0A146KC88"/>
<reference evidence="2" key="1">
    <citation type="submission" date="2015-07" db="EMBL/GenBank/DDBJ databases">
        <title>Adaptation to a free-living lifestyle via gene acquisitions in the diplomonad Trepomonas sp. PC1.</title>
        <authorList>
            <person name="Xu F."/>
            <person name="Jerlstrom-Hultqvist J."/>
            <person name="Kolisko M."/>
            <person name="Simpson A.G.B."/>
            <person name="Roger A.J."/>
            <person name="Svard S.G."/>
            <person name="Andersson J.O."/>
        </authorList>
    </citation>
    <scope>NUCLEOTIDE SEQUENCE</scope>
    <source>
        <strain evidence="2">PC1</strain>
    </source>
</reference>
<protein>
    <submittedName>
        <fullName evidence="2">Molybdopterin biosynthesis MoeB protein</fullName>
    </submittedName>
</protein>
<dbReference type="EMBL" id="GDID01002204">
    <property type="protein sequence ID" value="JAP94402.1"/>
    <property type="molecule type" value="Transcribed_RNA"/>
</dbReference>
<feature type="domain" description="THIF-type NAD/FAD binding fold" evidence="1">
    <location>
        <begin position="16"/>
        <end position="171"/>
    </location>
</feature>
<organism evidence="2">
    <name type="scientific">Trepomonas sp. PC1</name>
    <dbReference type="NCBI Taxonomy" id="1076344"/>
    <lineage>
        <taxon>Eukaryota</taxon>
        <taxon>Metamonada</taxon>
        <taxon>Diplomonadida</taxon>
        <taxon>Hexamitidae</taxon>
        <taxon>Hexamitinae</taxon>
        <taxon>Trepomonas</taxon>
    </lineage>
</organism>
<dbReference type="Gene3D" id="3.40.50.720">
    <property type="entry name" value="NAD(P)-binding Rossmann-like Domain"/>
    <property type="match status" value="1"/>
</dbReference>
<dbReference type="GO" id="GO:0061504">
    <property type="term" value="P:cyclic threonylcarbamoyladenosine biosynthetic process"/>
    <property type="evidence" value="ECO:0007669"/>
    <property type="project" value="TreeGrafter"/>
</dbReference>
<dbReference type="InterPro" id="IPR045886">
    <property type="entry name" value="ThiF/MoeB/HesA"/>
</dbReference>
<dbReference type="InterPro" id="IPR000594">
    <property type="entry name" value="ThiF_NAD_FAD-bd"/>
</dbReference>
<dbReference type="GO" id="GO:0008641">
    <property type="term" value="F:ubiquitin-like modifier activating enzyme activity"/>
    <property type="evidence" value="ECO:0007669"/>
    <property type="project" value="InterPro"/>
</dbReference>
<evidence type="ECO:0000259" key="1">
    <source>
        <dbReference type="Pfam" id="PF00899"/>
    </source>
</evidence>
<dbReference type="CDD" id="cd00755">
    <property type="entry name" value="YgdL_like"/>
    <property type="match status" value="1"/>
</dbReference>
<evidence type="ECO:0000313" key="2">
    <source>
        <dbReference type="EMBL" id="JAP94402.1"/>
    </source>
</evidence>
<dbReference type="PANTHER" id="PTHR43267">
    <property type="entry name" value="TRNA THREONYLCARBAMOYLADENOSINE DEHYDRATASE"/>
    <property type="match status" value="1"/>
</dbReference>
<dbReference type="SUPFAM" id="SSF69572">
    <property type="entry name" value="Activating enzymes of the ubiquitin-like proteins"/>
    <property type="match status" value="1"/>
</dbReference>
<accession>A0A146KC88</accession>
<sequence length="243" mass="27329">MYTQEQIFQRYILCKGEEALKTMQLSKVMVLGVGAVGGFCTEILARCGVGEFILVDFDTVDISNVNRQIVATTKTVGQKKTQIMADRLKDINPEVVIHQVQEKIGGERFEQLYQQYRPHIICDCIDSYIQKCEIIKFCTVQSIPIVSSMGAARKQNPALIQSSKLNEIIVCPLAKRIKKTLDIKKEDSYPQARCILSLEKAVDIKVDENGIRQALPSFSVITTCFGVWVAHIAMNRLLHGSFE</sequence>
<gene>
    <name evidence="2" type="ORF">TPC1_12959</name>
</gene>
<dbReference type="Pfam" id="PF00899">
    <property type="entry name" value="ThiF"/>
    <property type="match status" value="1"/>
</dbReference>
<dbReference type="PANTHER" id="PTHR43267:SF1">
    <property type="entry name" value="TRNA THREONYLCARBAMOYLADENOSINE DEHYDRATASE"/>
    <property type="match status" value="1"/>
</dbReference>
<name>A0A146KC88_9EUKA</name>
<dbReference type="InterPro" id="IPR035985">
    <property type="entry name" value="Ubiquitin-activating_enz"/>
</dbReference>
<dbReference type="GO" id="GO:0061503">
    <property type="term" value="F:tRNA threonylcarbamoyladenosine dehydratase"/>
    <property type="evidence" value="ECO:0007669"/>
    <property type="project" value="TreeGrafter"/>
</dbReference>